<keyword evidence="3" id="KW-1185">Reference proteome</keyword>
<evidence type="ECO:0000256" key="1">
    <source>
        <dbReference type="SAM" id="MobiDB-lite"/>
    </source>
</evidence>
<feature type="region of interest" description="Disordered" evidence="1">
    <location>
        <begin position="1"/>
        <end position="40"/>
    </location>
</feature>
<dbReference type="Proteomes" id="UP000299102">
    <property type="component" value="Unassembled WGS sequence"/>
</dbReference>
<protein>
    <submittedName>
        <fullName evidence="2">Uncharacterized protein</fullName>
    </submittedName>
</protein>
<reference evidence="2 3" key="1">
    <citation type="journal article" date="2019" name="Commun. Biol.">
        <title>The bagworm genome reveals a unique fibroin gene that provides high tensile strength.</title>
        <authorList>
            <person name="Kono N."/>
            <person name="Nakamura H."/>
            <person name="Ohtoshi R."/>
            <person name="Tomita M."/>
            <person name="Numata K."/>
            <person name="Arakawa K."/>
        </authorList>
    </citation>
    <scope>NUCLEOTIDE SEQUENCE [LARGE SCALE GENOMIC DNA]</scope>
</reference>
<gene>
    <name evidence="2" type="ORF">EVAR_72511_1</name>
</gene>
<proteinExistence type="predicted"/>
<sequence>MPSGKGGGGGVTKTANGLTTNDNAVSAGGEDTNDADDESA</sequence>
<organism evidence="2 3">
    <name type="scientific">Eumeta variegata</name>
    <name type="common">Bagworm moth</name>
    <name type="synonym">Eumeta japonica</name>
    <dbReference type="NCBI Taxonomy" id="151549"/>
    <lineage>
        <taxon>Eukaryota</taxon>
        <taxon>Metazoa</taxon>
        <taxon>Ecdysozoa</taxon>
        <taxon>Arthropoda</taxon>
        <taxon>Hexapoda</taxon>
        <taxon>Insecta</taxon>
        <taxon>Pterygota</taxon>
        <taxon>Neoptera</taxon>
        <taxon>Endopterygota</taxon>
        <taxon>Lepidoptera</taxon>
        <taxon>Glossata</taxon>
        <taxon>Ditrysia</taxon>
        <taxon>Tineoidea</taxon>
        <taxon>Psychidae</taxon>
        <taxon>Oiketicinae</taxon>
        <taxon>Eumeta</taxon>
    </lineage>
</organism>
<accession>A0A4C1SSU0</accession>
<evidence type="ECO:0000313" key="2">
    <source>
        <dbReference type="EMBL" id="GBP05303.1"/>
    </source>
</evidence>
<feature type="compositionally biased region" description="Polar residues" evidence="1">
    <location>
        <begin position="13"/>
        <end position="24"/>
    </location>
</feature>
<evidence type="ECO:0000313" key="3">
    <source>
        <dbReference type="Proteomes" id="UP000299102"/>
    </source>
</evidence>
<feature type="compositionally biased region" description="Acidic residues" evidence="1">
    <location>
        <begin position="31"/>
        <end position="40"/>
    </location>
</feature>
<name>A0A4C1SSU0_EUMVA</name>
<feature type="non-terminal residue" evidence="2">
    <location>
        <position position="40"/>
    </location>
</feature>
<feature type="compositionally biased region" description="Gly residues" evidence="1">
    <location>
        <begin position="1"/>
        <end position="11"/>
    </location>
</feature>
<comment type="caution">
    <text evidence="2">The sequence shown here is derived from an EMBL/GenBank/DDBJ whole genome shotgun (WGS) entry which is preliminary data.</text>
</comment>
<dbReference type="EMBL" id="BGZK01011070">
    <property type="protein sequence ID" value="GBP05303.1"/>
    <property type="molecule type" value="Genomic_DNA"/>
</dbReference>
<dbReference type="AlphaFoldDB" id="A0A4C1SSU0"/>